<evidence type="ECO:0000256" key="4">
    <source>
        <dbReference type="SAM" id="MobiDB-lite"/>
    </source>
</evidence>
<dbReference type="PANTHER" id="PTHR43537:SF5">
    <property type="entry name" value="UXU OPERON TRANSCRIPTIONAL REGULATOR"/>
    <property type="match status" value="1"/>
</dbReference>
<dbReference type="SMART" id="SM00895">
    <property type="entry name" value="FCD"/>
    <property type="match status" value="1"/>
</dbReference>
<evidence type="ECO:0000313" key="6">
    <source>
        <dbReference type="EMBL" id="QSE90695.1"/>
    </source>
</evidence>
<name>A0A974W4R7_9NOCA</name>
<sequence length="263" mass="29075">MLETNGNGITLNDMTPQAYEPRMPPKRSEVIAQRIAKDIRTRGLRPGDPLATEADMCASHSVGRSTLREGLRILELLGVIEIRPGRGGGPVVAAPNSRHLASTMALLMQFSETTFRSVIELRGYIEPIAASLCAAHRNEQTVLALQESVANMRADIDDEATFLHENHRFHILVATGAGNPLITYISNSLDWVLDGAPLGVQYTRNARRSVLAVHELICRTVEVGQPDAAAEAMRRHMSESAAYFEKKYPNVMRQVVTWEMYGL</sequence>
<protein>
    <submittedName>
        <fullName evidence="6">FadR family transcriptional regulator</fullName>
    </submittedName>
</protein>
<evidence type="ECO:0000313" key="7">
    <source>
        <dbReference type="Proteomes" id="UP000662986"/>
    </source>
</evidence>
<accession>A0A974W4R7</accession>
<dbReference type="SUPFAM" id="SSF48008">
    <property type="entry name" value="GntR ligand-binding domain-like"/>
    <property type="match status" value="1"/>
</dbReference>
<reference evidence="6 7" key="1">
    <citation type="journal article" date="2021" name="Microbiol. Resour. Announc.">
        <title>Complete Genome Sequences of Two Rhodococcus sp. Strains with Large and Linear Chromosomes, Isolated from Apple Rhizosphere.</title>
        <authorList>
            <person name="Benning S."/>
            <person name="Brugnone N."/>
            <person name="Siani R."/>
            <person name="Kublik S."/>
            <person name="Schloter M."/>
            <person name="Rad V."/>
        </authorList>
    </citation>
    <scope>NUCLEOTIDE SEQUENCE [LARGE SCALE GENOMIC DNA]</scope>
    <source>
        <strain evidence="6 7">R79</strain>
    </source>
</reference>
<dbReference type="Gene3D" id="1.10.10.10">
    <property type="entry name" value="Winged helix-like DNA-binding domain superfamily/Winged helix DNA-binding domain"/>
    <property type="match status" value="1"/>
</dbReference>
<feature type="domain" description="HTH gntR-type" evidence="5">
    <location>
        <begin position="25"/>
        <end position="95"/>
    </location>
</feature>
<feature type="compositionally biased region" description="Polar residues" evidence="4">
    <location>
        <begin position="1"/>
        <end position="15"/>
    </location>
</feature>
<keyword evidence="3" id="KW-0804">Transcription</keyword>
<dbReference type="RefSeq" id="WP_206007120.1">
    <property type="nucleotide sequence ID" value="NZ_CP070619.1"/>
</dbReference>
<keyword evidence="1" id="KW-0805">Transcription regulation</keyword>
<proteinExistence type="predicted"/>
<keyword evidence="7" id="KW-1185">Reference proteome</keyword>
<evidence type="ECO:0000259" key="5">
    <source>
        <dbReference type="PROSITE" id="PS50949"/>
    </source>
</evidence>
<dbReference type="Pfam" id="PF07729">
    <property type="entry name" value="FCD"/>
    <property type="match status" value="1"/>
</dbReference>
<evidence type="ECO:0000256" key="3">
    <source>
        <dbReference type="ARBA" id="ARBA00023163"/>
    </source>
</evidence>
<dbReference type="CDD" id="cd07377">
    <property type="entry name" value="WHTH_GntR"/>
    <property type="match status" value="1"/>
</dbReference>
<dbReference type="SUPFAM" id="SSF46785">
    <property type="entry name" value="Winged helix' DNA-binding domain"/>
    <property type="match status" value="1"/>
</dbReference>
<dbReference type="PANTHER" id="PTHR43537">
    <property type="entry name" value="TRANSCRIPTIONAL REGULATOR, GNTR FAMILY"/>
    <property type="match status" value="1"/>
</dbReference>
<dbReference type="Proteomes" id="UP000662986">
    <property type="component" value="Chromosome"/>
</dbReference>
<evidence type="ECO:0000256" key="2">
    <source>
        <dbReference type="ARBA" id="ARBA00023125"/>
    </source>
</evidence>
<dbReference type="InterPro" id="IPR008920">
    <property type="entry name" value="TF_FadR/GntR_C"/>
</dbReference>
<reference evidence="6 7" key="2">
    <citation type="journal article" date="2022" name="Arch. Microbiol.">
        <title>Rhodococcus pseudokoreensis sp. nov. isolated from the rhizosphere of young M26 apple rootstocks.</title>
        <authorList>
            <person name="Kampfer P."/>
            <person name="Glaeser S.P."/>
            <person name="Blom J."/>
            <person name="Wolf J."/>
            <person name="Benning S."/>
            <person name="Schloter M."/>
            <person name="Neumann-Schaal M."/>
        </authorList>
    </citation>
    <scope>NUCLEOTIDE SEQUENCE [LARGE SCALE GENOMIC DNA]</scope>
    <source>
        <strain evidence="6 7">R79</strain>
    </source>
</reference>
<keyword evidence="2" id="KW-0238">DNA-binding</keyword>
<evidence type="ECO:0000256" key="1">
    <source>
        <dbReference type="ARBA" id="ARBA00023015"/>
    </source>
</evidence>
<dbReference type="SMART" id="SM00345">
    <property type="entry name" value="HTH_GNTR"/>
    <property type="match status" value="1"/>
</dbReference>
<dbReference type="EMBL" id="CP070619">
    <property type="protein sequence ID" value="QSE90695.1"/>
    <property type="molecule type" value="Genomic_DNA"/>
</dbReference>
<dbReference type="Pfam" id="PF00392">
    <property type="entry name" value="GntR"/>
    <property type="match status" value="1"/>
</dbReference>
<feature type="region of interest" description="Disordered" evidence="4">
    <location>
        <begin position="1"/>
        <end position="26"/>
    </location>
</feature>
<dbReference type="InterPro" id="IPR036388">
    <property type="entry name" value="WH-like_DNA-bd_sf"/>
</dbReference>
<organism evidence="6 7">
    <name type="scientific">Rhodococcus pseudokoreensis</name>
    <dbReference type="NCBI Taxonomy" id="2811421"/>
    <lineage>
        <taxon>Bacteria</taxon>
        <taxon>Bacillati</taxon>
        <taxon>Actinomycetota</taxon>
        <taxon>Actinomycetes</taxon>
        <taxon>Mycobacteriales</taxon>
        <taxon>Nocardiaceae</taxon>
        <taxon>Rhodococcus</taxon>
    </lineage>
</organism>
<dbReference type="InterPro" id="IPR036390">
    <property type="entry name" value="WH_DNA-bd_sf"/>
</dbReference>
<gene>
    <name evidence="6" type="ORF">JWS13_19735</name>
</gene>
<dbReference type="Gene3D" id="1.20.120.530">
    <property type="entry name" value="GntR ligand-binding domain-like"/>
    <property type="match status" value="1"/>
</dbReference>
<dbReference type="InterPro" id="IPR000524">
    <property type="entry name" value="Tscrpt_reg_HTH_GntR"/>
</dbReference>
<dbReference type="InterPro" id="IPR011711">
    <property type="entry name" value="GntR_C"/>
</dbReference>
<dbReference type="PROSITE" id="PS50949">
    <property type="entry name" value="HTH_GNTR"/>
    <property type="match status" value="1"/>
</dbReference>